<keyword evidence="2" id="KW-0812">Transmembrane</keyword>
<proteinExistence type="predicted"/>
<feature type="compositionally biased region" description="Low complexity" evidence="1">
    <location>
        <begin position="113"/>
        <end position="136"/>
    </location>
</feature>
<accession>A0A285EDF2</accession>
<dbReference type="EMBL" id="OBDO01000005">
    <property type="protein sequence ID" value="SNX97030.1"/>
    <property type="molecule type" value="Genomic_DNA"/>
</dbReference>
<organism evidence="3 4">
    <name type="scientific">Geodermatophilus sabuli</name>
    <dbReference type="NCBI Taxonomy" id="1564158"/>
    <lineage>
        <taxon>Bacteria</taxon>
        <taxon>Bacillati</taxon>
        <taxon>Actinomycetota</taxon>
        <taxon>Actinomycetes</taxon>
        <taxon>Geodermatophilales</taxon>
        <taxon>Geodermatophilaceae</taxon>
        <taxon>Geodermatophilus</taxon>
    </lineage>
</organism>
<dbReference type="GO" id="GO:0019684">
    <property type="term" value="P:photosynthesis, light reaction"/>
    <property type="evidence" value="ECO:0007669"/>
    <property type="project" value="InterPro"/>
</dbReference>
<evidence type="ECO:0008006" key="5">
    <source>
        <dbReference type="Google" id="ProtNLM"/>
    </source>
</evidence>
<keyword evidence="4" id="KW-1185">Reference proteome</keyword>
<evidence type="ECO:0000313" key="3">
    <source>
        <dbReference type="EMBL" id="SNX97030.1"/>
    </source>
</evidence>
<feature type="transmembrane region" description="Helical" evidence="2">
    <location>
        <begin position="141"/>
        <end position="160"/>
    </location>
</feature>
<sequence length="215" mass="22409">MGLPGRDAARNWVGRTVVDREGTALGPCTAVLADEATGLPEWMYVEVDGSGAVVPVVDATETAEQVRVTVSRAEVTGAPSVGDTGRLSEAQEEQLYRHYGIDFSRDTSESLLPAGEAGTPATGASSGTSGAASGARGRRPAAAIGVLAGVVAVAVTVRRARHARARQRVRLPWTERLWARRPWAPRPPTPAERVAQRLRAAAATAAARVGARTAG</sequence>
<dbReference type="InterPro" id="IPR014747">
    <property type="entry name" value="Bac_photo_RC_H_C"/>
</dbReference>
<protein>
    <recommendedName>
        <fullName evidence="5">PRC-barrel domain-containing protein</fullName>
    </recommendedName>
</protein>
<dbReference type="Proteomes" id="UP000219514">
    <property type="component" value="Unassembled WGS sequence"/>
</dbReference>
<evidence type="ECO:0000256" key="1">
    <source>
        <dbReference type="SAM" id="MobiDB-lite"/>
    </source>
</evidence>
<dbReference type="RefSeq" id="WP_097206980.1">
    <property type="nucleotide sequence ID" value="NZ_JACHXB010000001.1"/>
</dbReference>
<dbReference type="Gene3D" id="3.90.50.10">
    <property type="entry name" value="Photosynthetic Reaction Center, subunit H, domain 2"/>
    <property type="match status" value="1"/>
</dbReference>
<evidence type="ECO:0000256" key="2">
    <source>
        <dbReference type="SAM" id="Phobius"/>
    </source>
</evidence>
<keyword evidence="2" id="KW-1133">Transmembrane helix</keyword>
<name>A0A285EDF2_9ACTN</name>
<dbReference type="SUPFAM" id="SSF50346">
    <property type="entry name" value="PRC-barrel domain"/>
    <property type="match status" value="1"/>
</dbReference>
<dbReference type="AlphaFoldDB" id="A0A285EDF2"/>
<evidence type="ECO:0000313" key="4">
    <source>
        <dbReference type="Proteomes" id="UP000219514"/>
    </source>
</evidence>
<reference evidence="3 4" key="1">
    <citation type="submission" date="2017-09" db="EMBL/GenBank/DDBJ databases">
        <authorList>
            <person name="Ehlers B."/>
            <person name="Leendertz F.H."/>
        </authorList>
    </citation>
    <scope>NUCLEOTIDE SEQUENCE [LARGE SCALE GENOMIC DNA]</scope>
    <source>
        <strain evidence="3 4">DSM 46844</strain>
    </source>
</reference>
<dbReference type="InterPro" id="IPR011033">
    <property type="entry name" value="PRC_barrel-like_sf"/>
</dbReference>
<keyword evidence="2" id="KW-0472">Membrane</keyword>
<dbReference type="OrthoDB" id="3712018at2"/>
<dbReference type="GO" id="GO:0030077">
    <property type="term" value="C:plasma membrane light-harvesting complex"/>
    <property type="evidence" value="ECO:0007669"/>
    <property type="project" value="InterPro"/>
</dbReference>
<gene>
    <name evidence="3" type="ORF">SAMN06893097_105373</name>
</gene>
<feature type="region of interest" description="Disordered" evidence="1">
    <location>
        <begin position="110"/>
        <end position="136"/>
    </location>
</feature>